<proteinExistence type="predicted"/>
<organism evidence="1 2">
    <name type="scientific">Pelosinus propionicus DSM 13327</name>
    <dbReference type="NCBI Taxonomy" id="1123291"/>
    <lineage>
        <taxon>Bacteria</taxon>
        <taxon>Bacillati</taxon>
        <taxon>Bacillota</taxon>
        <taxon>Negativicutes</taxon>
        <taxon>Selenomonadales</taxon>
        <taxon>Sporomusaceae</taxon>
        <taxon>Pelosinus</taxon>
    </lineage>
</organism>
<evidence type="ECO:0000313" key="1">
    <source>
        <dbReference type="EMBL" id="SFM05342.1"/>
    </source>
</evidence>
<dbReference type="EMBL" id="FOTS01000036">
    <property type="protein sequence ID" value="SFM05342.1"/>
    <property type="molecule type" value="Genomic_DNA"/>
</dbReference>
<reference evidence="2" key="1">
    <citation type="submission" date="2016-10" db="EMBL/GenBank/DDBJ databases">
        <authorList>
            <person name="Varghese N."/>
            <person name="Submissions S."/>
        </authorList>
    </citation>
    <scope>NUCLEOTIDE SEQUENCE [LARGE SCALE GENOMIC DNA]</scope>
    <source>
        <strain evidence="2">DSM 13327</strain>
    </source>
</reference>
<protein>
    <recommendedName>
        <fullName evidence="3">Glycosyl transferase family 2</fullName>
    </recommendedName>
</protein>
<dbReference type="RefSeq" id="WP_217645112.1">
    <property type="nucleotide sequence ID" value="NZ_FOTS01000036.1"/>
</dbReference>
<accession>A0A1I4MPS8</accession>
<keyword evidence="2" id="KW-1185">Reference proteome</keyword>
<gene>
    <name evidence="1" type="ORF">SAMN04490355_103631</name>
</gene>
<dbReference type="AlphaFoldDB" id="A0A1I4MPS8"/>
<evidence type="ECO:0000313" key="2">
    <source>
        <dbReference type="Proteomes" id="UP000199520"/>
    </source>
</evidence>
<dbReference type="STRING" id="1123291.SAMN04490355_103631"/>
<sequence length="281" mass="33021">MKYDLAVVYRIYPKVSKVPPVFSDNKYKLAELCLKSFKESLGSLHTKMWVLLDNCPAEYEELFKKYFDSECLELINLPGVGNLATFGMQIEILLQQTDAEYVYFAEDDYLYFSNQMENMVNFIKTNEKIDFITPYDHLDYYTGGLHNHKREITTFADRHWMTASSTCLTFLTTKKILGETASVFQTYSHGNSDAALWLSITKLRMFDPSIVVKAGTSERWVYRYYRQAWRRCWKHILFGKAYKLWVPIPTIALHMENRYLSPAIEWEEVLNSEVNKMDNNS</sequence>
<dbReference type="Gene3D" id="3.90.550.10">
    <property type="entry name" value="Spore Coat Polysaccharide Biosynthesis Protein SpsA, Chain A"/>
    <property type="match status" value="1"/>
</dbReference>
<dbReference type="SUPFAM" id="SSF53448">
    <property type="entry name" value="Nucleotide-diphospho-sugar transferases"/>
    <property type="match status" value="1"/>
</dbReference>
<dbReference type="InterPro" id="IPR029044">
    <property type="entry name" value="Nucleotide-diphossugar_trans"/>
</dbReference>
<dbReference type="Proteomes" id="UP000199520">
    <property type="component" value="Unassembled WGS sequence"/>
</dbReference>
<evidence type="ECO:0008006" key="3">
    <source>
        <dbReference type="Google" id="ProtNLM"/>
    </source>
</evidence>
<name>A0A1I4MPS8_9FIRM</name>